<dbReference type="PIRSF" id="PIRSF000350">
    <property type="entry name" value="Mercury_reductase_MerA"/>
    <property type="match status" value="1"/>
</dbReference>
<dbReference type="SUPFAM" id="SSF55424">
    <property type="entry name" value="FAD/NAD-linked reductases, dimerisation (C-terminal) domain"/>
    <property type="match status" value="1"/>
</dbReference>
<feature type="binding site" evidence="14">
    <location>
        <position position="201"/>
    </location>
    <ligand>
        <name>NAD(+)</name>
        <dbReference type="ChEBI" id="CHEBI:57540"/>
    </ligand>
</feature>
<evidence type="ECO:0000256" key="11">
    <source>
        <dbReference type="ARBA" id="ARBA00023284"/>
    </source>
</evidence>
<dbReference type="OrthoDB" id="9800167at2"/>
<dbReference type="GO" id="GO:0005737">
    <property type="term" value="C:cytoplasm"/>
    <property type="evidence" value="ECO:0007669"/>
    <property type="project" value="UniProtKB-SubCell"/>
</dbReference>
<keyword evidence="20" id="KW-1185">Reference proteome</keyword>
<dbReference type="InterPro" id="IPR023753">
    <property type="entry name" value="FAD/NAD-binding_dom"/>
</dbReference>
<dbReference type="GO" id="GO:0004148">
    <property type="term" value="F:dihydrolipoyl dehydrogenase (NADH) activity"/>
    <property type="evidence" value="ECO:0007669"/>
    <property type="project" value="UniProtKB-EC"/>
</dbReference>
<evidence type="ECO:0000256" key="7">
    <source>
        <dbReference type="ARBA" id="ARBA00022827"/>
    </source>
</evidence>
<comment type="similarity">
    <text evidence="2 16">Belongs to the class-I pyridine nucleotide-disulfide oxidoreductase family.</text>
</comment>
<dbReference type="EMBL" id="RPDH01000002">
    <property type="protein sequence ID" value="RPE09132.1"/>
    <property type="molecule type" value="Genomic_DNA"/>
</dbReference>
<dbReference type="FunFam" id="3.30.390.30:FF:000001">
    <property type="entry name" value="Dihydrolipoyl dehydrogenase"/>
    <property type="match status" value="1"/>
</dbReference>
<dbReference type="InterPro" id="IPR050151">
    <property type="entry name" value="Class-I_Pyr_Nuc-Dis_Oxidored"/>
</dbReference>
<dbReference type="GO" id="GO:0006103">
    <property type="term" value="P:2-oxoglutarate metabolic process"/>
    <property type="evidence" value="ECO:0007669"/>
    <property type="project" value="TreeGrafter"/>
</dbReference>
<dbReference type="InterPro" id="IPR036188">
    <property type="entry name" value="FAD/NAD-bd_sf"/>
</dbReference>
<evidence type="ECO:0000256" key="15">
    <source>
        <dbReference type="PIRSR" id="PIRSR000350-4"/>
    </source>
</evidence>
<dbReference type="RefSeq" id="WP_123848129.1">
    <property type="nucleotide sequence ID" value="NZ_RPDH01000002.1"/>
</dbReference>
<evidence type="ECO:0000259" key="18">
    <source>
        <dbReference type="Pfam" id="PF07992"/>
    </source>
</evidence>
<evidence type="ECO:0000256" key="9">
    <source>
        <dbReference type="ARBA" id="ARBA00023027"/>
    </source>
</evidence>
<feature type="binding site" evidence="14">
    <location>
        <position position="308"/>
    </location>
    <ligand>
        <name>FAD</name>
        <dbReference type="ChEBI" id="CHEBI:57692"/>
    </ligand>
</feature>
<keyword evidence="7 14" id="KW-0274">FAD</keyword>
<evidence type="ECO:0000256" key="2">
    <source>
        <dbReference type="ARBA" id="ARBA00007532"/>
    </source>
</evidence>
<keyword evidence="11 16" id="KW-0676">Redox-active center</keyword>
<dbReference type="AlphaFoldDB" id="A0A3N4PKD1"/>
<dbReference type="PRINTS" id="PR00411">
    <property type="entry name" value="PNDRDTASEI"/>
</dbReference>
<evidence type="ECO:0000256" key="1">
    <source>
        <dbReference type="ARBA" id="ARBA00004496"/>
    </source>
</evidence>
<comment type="cofactor">
    <cofactor evidence="14 16">
        <name>FAD</name>
        <dbReference type="ChEBI" id="CHEBI:57692"/>
    </cofactor>
    <text evidence="14 16">Binds 1 FAD per subunit.</text>
</comment>
<dbReference type="Pfam" id="PF02852">
    <property type="entry name" value="Pyr_redox_dim"/>
    <property type="match status" value="1"/>
</dbReference>
<evidence type="ECO:0000259" key="17">
    <source>
        <dbReference type="Pfam" id="PF02852"/>
    </source>
</evidence>
<dbReference type="PRINTS" id="PR00368">
    <property type="entry name" value="FADPNR"/>
</dbReference>
<comment type="catalytic activity">
    <reaction evidence="12 16">
        <text>N(6)-[(R)-dihydrolipoyl]-L-lysyl-[protein] + NAD(+) = N(6)-[(R)-lipoyl]-L-lysyl-[protein] + NADH + H(+)</text>
        <dbReference type="Rhea" id="RHEA:15045"/>
        <dbReference type="Rhea" id="RHEA-COMP:10474"/>
        <dbReference type="Rhea" id="RHEA-COMP:10475"/>
        <dbReference type="ChEBI" id="CHEBI:15378"/>
        <dbReference type="ChEBI" id="CHEBI:57540"/>
        <dbReference type="ChEBI" id="CHEBI:57945"/>
        <dbReference type="ChEBI" id="CHEBI:83099"/>
        <dbReference type="ChEBI" id="CHEBI:83100"/>
        <dbReference type="EC" id="1.8.1.4"/>
    </reaction>
</comment>
<accession>A0A3N4PKD1</accession>
<feature type="active site" description="Proton acceptor" evidence="13">
    <location>
        <position position="447"/>
    </location>
</feature>
<evidence type="ECO:0000256" key="13">
    <source>
        <dbReference type="PIRSR" id="PIRSR000350-2"/>
    </source>
</evidence>
<keyword evidence="14" id="KW-0547">Nucleotide-binding</keyword>
<comment type="miscellaneous">
    <text evidence="16">The active site is a redox-active disulfide bond.</text>
</comment>
<name>A0A3N4PKD1_9BACT</name>
<feature type="binding site" evidence="14">
    <location>
        <position position="268"/>
    </location>
    <ligand>
        <name>NAD(+)</name>
        <dbReference type="ChEBI" id="CHEBI:57540"/>
    </ligand>
</feature>
<feature type="disulfide bond" description="Redox-active" evidence="15">
    <location>
        <begin position="40"/>
        <end position="45"/>
    </location>
</feature>
<dbReference type="SUPFAM" id="SSF51905">
    <property type="entry name" value="FAD/NAD(P)-binding domain"/>
    <property type="match status" value="1"/>
</dbReference>
<feature type="binding site" evidence="14">
    <location>
        <position position="49"/>
    </location>
    <ligand>
        <name>FAD</name>
        <dbReference type="ChEBI" id="CHEBI:57692"/>
    </ligand>
</feature>
<gene>
    <name evidence="19" type="primary">lpdA</name>
    <name evidence="19" type="ORF">EGT74_19170</name>
</gene>
<evidence type="ECO:0000256" key="14">
    <source>
        <dbReference type="PIRSR" id="PIRSR000350-3"/>
    </source>
</evidence>
<evidence type="ECO:0000256" key="5">
    <source>
        <dbReference type="ARBA" id="ARBA00022490"/>
    </source>
</evidence>
<feature type="binding site" evidence="14">
    <location>
        <begin position="178"/>
        <end position="185"/>
    </location>
    <ligand>
        <name>NAD(+)</name>
        <dbReference type="ChEBI" id="CHEBI:57540"/>
    </ligand>
</feature>
<dbReference type="Pfam" id="PF07992">
    <property type="entry name" value="Pyr_redox_2"/>
    <property type="match status" value="1"/>
</dbReference>
<evidence type="ECO:0000313" key="20">
    <source>
        <dbReference type="Proteomes" id="UP000278351"/>
    </source>
</evidence>
<dbReference type="PROSITE" id="PS00076">
    <property type="entry name" value="PYRIDINE_REDOX_1"/>
    <property type="match status" value="1"/>
</dbReference>
<dbReference type="InterPro" id="IPR004099">
    <property type="entry name" value="Pyr_nucl-diS_OxRdtase_dimer"/>
</dbReference>
<keyword evidence="8 16" id="KW-0560">Oxidoreductase</keyword>
<feature type="domain" description="Pyridine nucleotide-disulphide oxidoreductase dimerisation" evidence="17">
    <location>
        <begin position="349"/>
        <end position="457"/>
    </location>
</feature>
<feature type="binding site" evidence="14">
    <location>
        <position position="112"/>
    </location>
    <ligand>
        <name>FAD</name>
        <dbReference type="ChEBI" id="CHEBI:57692"/>
    </ligand>
</feature>
<dbReference type="PANTHER" id="PTHR22912">
    <property type="entry name" value="DISULFIDE OXIDOREDUCTASE"/>
    <property type="match status" value="1"/>
</dbReference>
<evidence type="ECO:0000256" key="4">
    <source>
        <dbReference type="ARBA" id="ARBA00016961"/>
    </source>
</evidence>
<comment type="caution">
    <text evidence="19">The sequence shown here is derived from an EMBL/GenBank/DDBJ whole genome shotgun (WGS) entry which is preliminary data.</text>
</comment>
<evidence type="ECO:0000256" key="12">
    <source>
        <dbReference type="ARBA" id="ARBA00049187"/>
    </source>
</evidence>
<keyword evidence="10" id="KW-1015">Disulfide bond</keyword>
<organism evidence="19 20">
    <name type="scientific">Chitinophaga lutea</name>
    <dbReference type="NCBI Taxonomy" id="2488634"/>
    <lineage>
        <taxon>Bacteria</taxon>
        <taxon>Pseudomonadati</taxon>
        <taxon>Bacteroidota</taxon>
        <taxon>Chitinophagia</taxon>
        <taxon>Chitinophagales</taxon>
        <taxon>Chitinophagaceae</taxon>
        <taxon>Chitinophaga</taxon>
    </lineage>
</organism>
<evidence type="ECO:0000256" key="16">
    <source>
        <dbReference type="RuleBase" id="RU003692"/>
    </source>
</evidence>
<keyword evidence="9 14" id="KW-0520">NAD</keyword>
<feature type="domain" description="FAD/NAD(P)-binding" evidence="18">
    <location>
        <begin position="3"/>
        <end position="323"/>
    </location>
</feature>
<protein>
    <recommendedName>
        <fullName evidence="4 16">Dihydrolipoyl dehydrogenase</fullName>
        <ecNumber evidence="3 16">1.8.1.4</ecNumber>
    </recommendedName>
</protein>
<evidence type="ECO:0000256" key="10">
    <source>
        <dbReference type="ARBA" id="ARBA00023157"/>
    </source>
</evidence>
<dbReference type="GO" id="GO:0050660">
    <property type="term" value="F:flavin adenine dinucleotide binding"/>
    <property type="evidence" value="ECO:0007669"/>
    <property type="project" value="InterPro"/>
</dbReference>
<dbReference type="NCBIfam" id="TIGR01350">
    <property type="entry name" value="lipoamide_DH"/>
    <property type="match status" value="1"/>
</dbReference>
<evidence type="ECO:0000256" key="8">
    <source>
        <dbReference type="ARBA" id="ARBA00023002"/>
    </source>
</evidence>
<dbReference type="PANTHER" id="PTHR22912:SF217">
    <property type="entry name" value="DIHYDROLIPOYL DEHYDROGENASE"/>
    <property type="match status" value="1"/>
</dbReference>
<keyword evidence="6 16" id="KW-0285">Flavoprotein</keyword>
<dbReference type="InterPro" id="IPR012999">
    <property type="entry name" value="Pyr_OxRdtase_I_AS"/>
</dbReference>
<evidence type="ECO:0000256" key="6">
    <source>
        <dbReference type="ARBA" id="ARBA00022630"/>
    </source>
</evidence>
<dbReference type="Proteomes" id="UP000278351">
    <property type="component" value="Unassembled WGS sequence"/>
</dbReference>
<dbReference type="Gene3D" id="3.50.50.60">
    <property type="entry name" value="FAD/NAD(P)-binding domain"/>
    <property type="match status" value="2"/>
</dbReference>
<dbReference type="InterPro" id="IPR001100">
    <property type="entry name" value="Pyr_nuc-diS_OxRdtase"/>
</dbReference>
<evidence type="ECO:0000313" key="19">
    <source>
        <dbReference type="EMBL" id="RPE09132.1"/>
    </source>
</evidence>
<dbReference type="Gene3D" id="3.30.390.30">
    <property type="match status" value="1"/>
</dbReference>
<evidence type="ECO:0000256" key="3">
    <source>
        <dbReference type="ARBA" id="ARBA00012608"/>
    </source>
</evidence>
<proteinExistence type="inferred from homology"/>
<dbReference type="EC" id="1.8.1.4" evidence="3 16"/>
<comment type="subcellular location">
    <subcellularLocation>
        <location evidence="1">Cytoplasm</location>
    </subcellularLocation>
</comment>
<dbReference type="InterPro" id="IPR006258">
    <property type="entry name" value="Lipoamide_DH"/>
</dbReference>
<keyword evidence="5" id="KW-0963">Cytoplasm</keyword>
<sequence>MAYDVIVIGSGPGGYVAAIRASQLGFKTAIVERESLGGICLNWGCIPTKALLKSAQVMEYIQHSKDYGVTVGDAKADFPAVIKRSRGAADKMSKGVQFLMKKNKIDVIMGSGKLKAKGQVEVTDKDGKTAVHEAKHIILATGARSRELPNLKIDGKTIIGYREAMNLPTQPKSMIVVGSGAIGVEFAYFYATMGTKVTIVEFMPRIVPVEDEDISKELEKIYKKKGIEVMTNASVEAVEATKTGVKAKVKTATGEIFLEADVVLSAVGIAANIENIGLEALGVKTEKGKVPVDKFYATNVPGIYAIGDIVPGQALAHVASKEAIVCVEAIAYNEKKFHHKPTPIDYNNIPGCTYCTPEIASVGYTEKQAKEAGYEVKVGKFPFSASGKAVGAGATEGFVKVIFDAKYGEWLGTHMIGMNVTEAIVQTVTARTLETTYLEVLNSIHPHPTMSEAVKDAIEVAYGEAIHL</sequence>
<dbReference type="InterPro" id="IPR016156">
    <property type="entry name" value="FAD/NAD-linked_Rdtase_dimer_sf"/>
</dbReference>
<reference evidence="19 20" key="1">
    <citation type="submission" date="2018-11" db="EMBL/GenBank/DDBJ databases">
        <title>Chitinophaga lutea sp.nov., isolate from arsenic contaminated soil.</title>
        <authorList>
            <person name="Zong Y."/>
        </authorList>
    </citation>
    <scope>NUCLEOTIDE SEQUENCE [LARGE SCALE GENOMIC DNA]</scope>
    <source>
        <strain evidence="19 20">ZY74</strain>
    </source>
</reference>